<evidence type="ECO:0000313" key="2">
    <source>
        <dbReference type="Proteomes" id="UP000029120"/>
    </source>
</evidence>
<reference evidence="2" key="1">
    <citation type="journal article" date="2015" name="Nat. Plants">
        <title>Genome expansion of Arabis alpina linked with retrotransposition and reduced symmetric DNA methylation.</title>
        <authorList>
            <person name="Willing E.M."/>
            <person name="Rawat V."/>
            <person name="Mandakova T."/>
            <person name="Maumus F."/>
            <person name="James G.V."/>
            <person name="Nordstroem K.J."/>
            <person name="Becker C."/>
            <person name="Warthmann N."/>
            <person name="Chica C."/>
            <person name="Szarzynska B."/>
            <person name="Zytnicki M."/>
            <person name="Albani M.C."/>
            <person name="Kiefer C."/>
            <person name="Bergonzi S."/>
            <person name="Castaings L."/>
            <person name="Mateos J.L."/>
            <person name="Berns M.C."/>
            <person name="Bujdoso N."/>
            <person name="Piofczyk T."/>
            <person name="de Lorenzo L."/>
            <person name="Barrero-Sicilia C."/>
            <person name="Mateos I."/>
            <person name="Piednoel M."/>
            <person name="Hagmann J."/>
            <person name="Chen-Min-Tao R."/>
            <person name="Iglesias-Fernandez R."/>
            <person name="Schuster S.C."/>
            <person name="Alonso-Blanco C."/>
            <person name="Roudier F."/>
            <person name="Carbonero P."/>
            <person name="Paz-Ares J."/>
            <person name="Davis S.J."/>
            <person name="Pecinka A."/>
            <person name="Quesneville H."/>
            <person name="Colot V."/>
            <person name="Lysak M.A."/>
            <person name="Weigel D."/>
            <person name="Coupland G."/>
            <person name="Schneeberger K."/>
        </authorList>
    </citation>
    <scope>NUCLEOTIDE SEQUENCE [LARGE SCALE GENOMIC DNA]</scope>
    <source>
        <strain evidence="2">cv. Pajares</strain>
    </source>
</reference>
<proteinExistence type="predicted"/>
<gene>
    <name evidence="1" type="ordered locus">AALP_Aa4g095000</name>
</gene>
<dbReference type="Gramene" id="KFK36229">
    <property type="protein sequence ID" value="KFK36229"/>
    <property type="gene ID" value="AALP_AA4G095000"/>
</dbReference>
<dbReference type="eggNOG" id="KOG1889">
    <property type="taxonomic scope" value="Eukaryota"/>
</dbReference>
<dbReference type="EMBL" id="CM002872">
    <property type="protein sequence ID" value="KFK36229.1"/>
    <property type="molecule type" value="Genomic_DNA"/>
</dbReference>
<evidence type="ECO:0000313" key="1">
    <source>
        <dbReference type="EMBL" id="KFK36229.1"/>
    </source>
</evidence>
<name>A0A087H277_ARAAL</name>
<accession>A0A087H277</accession>
<protein>
    <submittedName>
        <fullName evidence="1">Uncharacterized protein</fullName>
    </submittedName>
</protein>
<dbReference type="AlphaFoldDB" id="A0A087H277"/>
<sequence>MVSTSSPTNAAMLNNLKARCKGKIGSGKRDSSRNPAVSGSYLVVVTENESVASFLGHPIFKINSLKLLPCDHSLKNSPGEQVTPVFRFPLVYVTMSSKQQWS</sequence>
<dbReference type="OrthoDB" id="405996at2759"/>
<organism evidence="1 2">
    <name type="scientific">Arabis alpina</name>
    <name type="common">Alpine rock-cress</name>
    <dbReference type="NCBI Taxonomy" id="50452"/>
    <lineage>
        <taxon>Eukaryota</taxon>
        <taxon>Viridiplantae</taxon>
        <taxon>Streptophyta</taxon>
        <taxon>Embryophyta</taxon>
        <taxon>Tracheophyta</taxon>
        <taxon>Spermatophyta</taxon>
        <taxon>Magnoliopsida</taxon>
        <taxon>eudicotyledons</taxon>
        <taxon>Gunneridae</taxon>
        <taxon>Pentapetalae</taxon>
        <taxon>rosids</taxon>
        <taxon>malvids</taxon>
        <taxon>Brassicales</taxon>
        <taxon>Brassicaceae</taxon>
        <taxon>Arabideae</taxon>
        <taxon>Arabis</taxon>
    </lineage>
</organism>
<dbReference type="Proteomes" id="UP000029120">
    <property type="component" value="Chromosome 4"/>
</dbReference>
<keyword evidence="2" id="KW-1185">Reference proteome</keyword>